<accession>A0A0A2F1L5</accession>
<evidence type="ECO:0008006" key="5">
    <source>
        <dbReference type="Google" id="ProtNLM"/>
    </source>
</evidence>
<dbReference type="InterPro" id="IPR006628">
    <property type="entry name" value="PUR-bd_fam"/>
</dbReference>
<comment type="similarity">
    <text evidence="1">Belongs to the PUR DNA-binding protein family.</text>
</comment>
<protein>
    <recommendedName>
        <fullName evidence="5">DNA-binding protein</fullName>
    </recommendedName>
</protein>
<dbReference type="eggNOG" id="ENOG5031HSR">
    <property type="taxonomic scope" value="Bacteria"/>
</dbReference>
<evidence type="ECO:0000313" key="4">
    <source>
        <dbReference type="Proteomes" id="UP000030130"/>
    </source>
</evidence>
<sequence length="127" mass="14355">MTDKLPFALYSRCVKAGKRFYYIDAKRDSKGNDYLVITESNSAEEGAAMTRHKVFLYREDFAKFTEAFLDVLKSFEERSEVPGCEQAIGLPDMEQRLSDMATEVEGLAESSDSILGGDEPLKIDFDF</sequence>
<comment type="caution">
    <text evidence="3">The sequence shown here is derived from an EMBL/GenBank/DDBJ whole genome shotgun (WGS) entry which is preliminary data.</text>
</comment>
<evidence type="ECO:0000313" key="3">
    <source>
        <dbReference type="EMBL" id="KGN84911.1"/>
    </source>
</evidence>
<dbReference type="STRING" id="111105.HR09_04865"/>
<dbReference type="Proteomes" id="UP000030130">
    <property type="component" value="Unassembled WGS sequence"/>
</dbReference>
<dbReference type="RefSeq" id="WP_039421495.1">
    <property type="nucleotide sequence ID" value="NZ_JRAI01000063.1"/>
</dbReference>
<dbReference type="OrthoDB" id="765973at2"/>
<organism evidence="3 4">
    <name type="scientific">Porphyromonas gulae</name>
    <dbReference type="NCBI Taxonomy" id="111105"/>
    <lineage>
        <taxon>Bacteria</taxon>
        <taxon>Pseudomonadati</taxon>
        <taxon>Bacteroidota</taxon>
        <taxon>Bacteroidia</taxon>
        <taxon>Bacteroidales</taxon>
        <taxon>Porphyromonadaceae</taxon>
        <taxon>Porphyromonas</taxon>
    </lineage>
</organism>
<dbReference type="Pfam" id="PF11680">
    <property type="entry name" value="DUF3276"/>
    <property type="match status" value="1"/>
</dbReference>
<dbReference type="GO" id="GO:0000977">
    <property type="term" value="F:RNA polymerase II transcription regulatory region sequence-specific DNA binding"/>
    <property type="evidence" value="ECO:0007669"/>
    <property type="project" value="InterPro"/>
</dbReference>
<dbReference type="AlphaFoldDB" id="A0A0A2F1L5"/>
<reference evidence="3 4" key="1">
    <citation type="submission" date="2014-08" db="EMBL/GenBank/DDBJ databases">
        <title>Porphyromonas gulae strain:COT-052_OH1451 Genome sequencing.</title>
        <authorList>
            <person name="Wallis C."/>
            <person name="Deusch O."/>
            <person name="O'Flynn C."/>
            <person name="Davis I."/>
            <person name="Jospin G."/>
            <person name="Darling A.E."/>
            <person name="Coil D.A."/>
            <person name="Alexiev A."/>
            <person name="Horsfall A."/>
            <person name="Kirkwood N."/>
            <person name="Harris S."/>
            <person name="Eisen J.A."/>
        </authorList>
    </citation>
    <scope>NUCLEOTIDE SEQUENCE [LARGE SCALE GENOMIC DNA]</scope>
    <source>
        <strain evidence="4">COT-052 OH1451</strain>
    </source>
</reference>
<evidence type="ECO:0000256" key="2">
    <source>
        <dbReference type="ARBA" id="ARBA00023125"/>
    </source>
</evidence>
<dbReference type="Gene3D" id="3.10.450.700">
    <property type="match status" value="1"/>
</dbReference>
<gene>
    <name evidence="3" type="ORF">HR08_07575</name>
</gene>
<dbReference type="EMBL" id="JRAI01000063">
    <property type="protein sequence ID" value="KGN84911.1"/>
    <property type="molecule type" value="Genomic_DNA"/>
</dbReference>
<name>A0A0A2F1L5_9PORP</name>
<dbReference type="GO" id="GO:0032422">
    <property type="term" value="F:purine-rich negative regulatory element binding"/>
    <property type="evidence" value="ECO:0007669"/>
    <property type="project" value="InterPro"/>
</dbReference>
<keyword evidence="2" id="KW-0238">DNA-binding</keyword>
<proteinExistence type="inferred from homology"/>
<evidence type="ECO:0000256" key="1">
    <source>
        <dbReference type="ARBA" id="ARBA00009251"/>
    </source>
</evidence>